<accession>L7LTA5</accession>
<dbReference type="EMBL" id="GACK01010990">
    <property type="protein sequence ID" value="JAA54044.1"/>
    <property type="molecule type" value="mRNA"/>
</dbReference>
<dbReference type="GO" id="GO:0030682">
    <property type="term" value="P:symbiont-mediated perturbation of host defenses"/>
    <property type="evidence" value="ECO:0007669"/>
    <property type="project" value="InterPro"/>
</dbReference>
<dbReference type="SUPFAM" id="SSF50814">
    <property type="entry name" value="Lipocalins"/>
    <property type="match status" value="1"/>
</dbReference>
<reference evidence="1" key="2">
    <citation type="journal article" date="2015" name="J. Proteomics">
        <title>Sexual differences in the sialomes of the zebra tick, Rhipicephalus pulchellus.</title>
        <authorList>
            <person name="Tan A.W."/>
            <person name="Francischetti I.M."/>
            <person name="Slovak M."/>
            <person name="Kini R.M."/>
            <person name="Ribeiro J.M."/>
        </authorList>
    </citation>
    <scope>NUCLEOTIDE SEQUENCE</scope>
    <source>
        <tissue evidence="1">Salivary gland</tissue>
    </source>
</reference>
<protein>
    <submittedName>
        <fullName evidence="1">Putative group i salivary lipocalin</fullName>
    </submittedName>
</protein>
<sequence length="173" mass="20038">MIAFILCVCGLTSATKDNAPTFESIFSQLQKNGRIWVHRRSFEGDGMRCIFNEKLLLKGEDYIFNKWHKSGEKMVKNVAHGKIYKVQGEKNWKSAMNVTTIPQGLIKTYILQFWDSRQQCGVLTSDDEAGKKQCELHSLAQVGRPFEKCLKRYRNQCKDETYIEYIINNVNCN</sequence>
<dbReference type="GO" id="GO:0043176">
    <property type="term" value="F:amine binding"/>
    <property type="evidence" value="ECO:0007669"/>
    <property type="project" value="InterPro"/>
</dbReference>
<proteinExistence type="evidence at transcript level"/>
<evidence type="ECO:0000313" key="1">
    <source>
        <dbReference type="EMBL" id="JAA54044.1"/>
    </source>
</evidence>
<dbReference type="AlphaFoldDB" id="L7LTA5"/>
<organism evidence="1">
    <name type="scientific">Rhipicephalus pulchellus</name>
    <name type="common">Yellow backed tick</name>
    <name type="synonym">Dermacentor pulchellus</name>
    <dbReference type="NCBI Taxonomy" id="72859"/>
    <lineage>
        <taxon>Eukaryota</taxon>
        <taxon>Metazoa</taxon>
        <taxon>Ecdysozoa</taxon>
        <taxon>Arthropoda</taxon>
        <taxon>Chelicerata</taxon>
        <taxon>Arachnida</taxon>
        <taxon>Acari</taxon>
        <taxon>Parasitiformes</taxon>
        <taxon>Ixodida</taxon>
        <taxon>Ixodoidea</taxon>
        <taxon>Ixodidae</taxon>
        <taxon>Rhipicephalinae</taxon>
        <taxon>Rhipicephalus</taxon>
        <taxon>Rhipicephalus</taxon>
    </lineage>
</organism>
<name>L7LTA5_RHIPC</name>
<dbReference type="InterPro" id="IPR002970">
    <property type="entry name" value="Tick_his-bd"/>
</dbReference>
<dbReference type="Pfam" id="PF02098">
    <property type="entry name" value="His_binding"/>
    <property type="match status" value="1"/>
</dbReference>
<dbReference type="InterPro" id="IPR012674">
    <property type="entry name" value="Calycin"/>
</dbReference>
<reference evidence="1" key="1">
    <citation type="submission" date="2012-11" db="EMBL/GenBank/DDBJ databases">
        <authorList>
            <person name="Lucero-Rivera Y.E."/>
            <person name="Tovar-Ramirez D."/>
        </authorList>
    </citation>
    <scope>NUCLEOTIDE SEQUENCE</scope>
    <source>
        <tissue evidence="1">Salivary gland</tissue>
    </source>
</reference>